<evidence type="ECO:0000256" key="1">
    <source>
        <dbReference type="ARBA" id="ARBA00022630"/>
    </source>
</evidence>
<dbReference type="InterPro" id="IPR036318">
    <property type="entry name" value="FAD-bd_PCMH-like_sf"/>
</dbReference>
<keyword evidence="1" id="KW-0285">Flavoprotein</keyword>
<dbReference type="PROSITE" id="PS51387">
    <property type="entry name" value="FAD_PCMH"/>
    <property type="match status" value="1"/>
</dbReference>
<dbReference type="Proteomes" id="UP001620514">
    <property type="component" value="Unassembled WGS sequence"/>
</dbReference>
<dbReference type="InterPro" id="IPR016166">
    <property type="entry name" value="FAD-bd_PCMH"/>
</dbReference>
<feature type="domain" description="FAD-binding PCMH-type" evidence="3">
    <location>
        <begin position="1"/>
        <end position="176"/>
    </location>
</feature>
<dbReference type="InterPro" id="IPR016169">
    <property type="entry name" value="FAD-bd_PCMH_sub2"/>
</dbReference>
<accession>A0ABW8N339</accession>
<keyword evidence="5" id="KW-1185">Reference proteome</keyword>
<dbReference type="RefSeq" id="WP_404614464.1">
    <property type="nucleotide sequence ID" value="NZ_JBIYDN010000047.1"/>
</dbReference>
<evidence type="ECO:0000313" key="5">
    <source>
        <dbReference type="Proteomes" id="UP001620514"/>
    </source>
</evidence>
<name>A0ABW8N339_9BURK</name>
<keyword evidence="2" id="KW-0274">FAD</keyword>
<comment type="caution">
    <text evidence="4">The sequence shown here is derived from an EMBL/GenBank/DDBJ whole genome shotgun (WGS) entry which is preliminary data.</text>
</comment>
<sequence>MQHAFEAKDDSKRLIEQVKCAYVTRSPVRIAGGNSKSFLGRPVQGEELDTRSHRGIVSYDPTELVITVRAGTPLVVLSETLREAGQMLPCEPPEFQDRATVGGAVASGLCGPRRPWAGSMRDFVLGCRVISGQAQHLRFGGEVMKNVAGYDMSRLLAGSFGCLGILTEVSLKVLPGSREQRSVTFNISWAEASLCLSEWRKDSLPISGACYVDGKLHIRLEGGAGSVQAALGRIGGEELDPVFWSMLREQQLPFFKDPRPLWRLSTARNRLADPLPGEVLLDWGGSQLWLKSDETAKAIRDIAEAAGGHATCFTARDGIEPFHPLEIPVLRYQRKLKERLDPRSILNPGRMYADF</sequence>
<evidence type="ECO:0000313" key="4">
    <source>
        <dbReference type="EMBL" id="MFK4448287.1"/>
    </source>
</evidence>
<dbReference type="InterPro" id="IPR016164">
    <property type="entry name" value="FAD-linked_Oxase-like_C"/>
</dbReference>
<evidence type="ECO:0000256" key="2">
    <source>
        <dbReference type="ARBA" id="ARBA00022827"/>
    </source>
</evidence>
<reference evidence="4 5" key="1">
    <citation type="submission" date="2024-10" db="EMBL/GenBank/DDBJ databases">
        <authorList>
            <person name="Deangelis K."/>
            <person name="Huntemann M."/>
            <person name="Clum A."/>
            <person name="Wang J."/>
            <person name="Palaniappan K."/>
            <person name="Ritter S."/>
            <person name="Chen I.-M."/>
            <person name="Stamatis D."/>
            <person name="Reddy T."/>
            <person name="O'Malley R."/>
            <person name="Daum C."/>
            <person name="Ng V."/>
            <person name="Ivanova N."/>
            <person name="Kyrpides N."/>
            <person name="Woyke T."/>
        </authorList>
    </citation>
    <scope>NUCLEOTIDE SEQUENCE [LARGE SCALE GENOMIC DNA]</scope>
    <source>
        <strain evidence="4 5">GAS97</strain>
    </source>
</reference>
<evidence type="ECO:0000259" key="3">
    <source>
        <dbReference type="PROSITE" id="PS51387"/>
    </source>
</evidence>
<protein>
    <submittedName>
        <fullName evidence="4">Glycolate oxidase FAD binding subunit</fullName>
    </submittedName>
</protein>
<dbReference type="SUPFAM" id="SSF56176">
    <property type="entry name" value="FAD-binding/transporter-associated domain-like"/>
    <property type="match status" value="1"/>
</dbReference>
<reference evidence="4 5" key="2">
    <citation type="submission" date="2024-11" db="EMBL/GenBank/DDBJ databases">
        <title>Using genomics to understand microbial adaptation to soil warming.</title>
        <authorList>
            <person name="Deangelis K.M. PhD."/>
        </authorList>
    </citation>
    <scope>NUCLEOTIDE SEQUENCE [LARGE SCALE GENOMIC DNA]</scope>
    <source>
        <strain evidence="4 5">GAS97</strain>
    </source>
</reference>
<dbReference type="InterPro" id="IPR006094">
    <property type="entry name" value="Oxid_FAD_bind_N"/>
</dbReference>
<dbReference type="PANTHER" id="PTHR11748">
    <property type="entry name" value="D-LACTATE DEHYDROGENASE"/>
    <property type="match status" value="1"/>
</dbReference>
<dbReference type="NCBIfam" id="NF008439">
    <property type="entry name" value="PRK11282.1"/>
    <property type="match status" value="1"/>
</dbReference>
<proteinExistence type="predicted"/>
<dbReference type="Gene3D" id="3.30.465.10">
    <property type="match status" value="1"/>
</dbReference>
<gene>
    <name evidence="4" type="ORF">ABH943_008331</name>
</gene>
<dbReference type="SUPFAM" id="SSF55103">
    <property type="entry name" value="FAD-linked oxidases, C-terminal domain"/>
    <property type="match status" value="1"/>
</dbReference>
<dbReference type="PANTHER" id="PTHR11748:SF103">
    <property type="entry name" value="GLYCOLATE OXIDASE SUBUNIT GLCE"/>
    <property type="match status" value="1"/>
</dbReference>
<dbReference type="EMBL" id="JBIYDN010000047">
    <property type="protein sequence ID" value="MFK4448287.1"/>
    <property type="molecule type" value="Genomic_DNA"/>
</dbReference>
<dbReference type="Pfam" id="PF01565">
    <property type="entry name" value="FAD_binding_4"/>
    <property type="match status" value="1"/>
</dbReference>
<organism evidence="4 5">
    <name type="scientific">Caballeronia udeis</name>
    <dbReference type="NCBI Taxonomy" id="1232866"/>
    <lineage>
        <taxon>Bacteria</taxon>
        <taxon>Pseudomonadati</taxon>
        <taxon>Pseudomonadota</taxon>
        <taxon>Betaproteobacteria</taxon>
        <taxon>Burkholderiales</taxon>
        <taxon>Burkholderiaceae</taxon>
        <taxon>Caballeronia</taxon>
    </lineage>
</organism>